<dbReference type="Pfam" id="PF07690">
    <property type="entry name" value="MFS_1"/>
    <property type="match status" value="1"/>
</dbReference>
<dbReference type="InterPro" id="IPR036259">
    <property type="entry name" value="MFS_trans_sf"/>
</dbReference>
<dbReference type="Proteomes" id="UP000504637">
    <property type="component" value="Unplaced"/>
</dbReference>
<feature type="transmembrane region" description="Helical" evidence="5">
    <location>
        <begin position="424"/>
        <end position="442"/>
    </location>
</feature>
<keyword evidence="3 5" id="KW-1133">Transmembrane helix</keyword>
<evidence type="ECO:0000313" key="6">
    <source>
        <dbReference type="Proteomes" id="UP000504637"/>
    </source>
</evidence>
<gene>
    <name evidence="7" type="ORF">K489DRAFT_382517</name>
</gene>
<evidence type="ECO:0000256" key="2">
    <source>
        <dbReference type="ARBA" id="ARBA00022692"/>
    </source>
</evidence>
<dbReference type="InterPro" id="IPR051617">
    <property type="entry name" value="UNC-93-like_regulator"/>
</dbReference>
<dbReference type="RefSeq" id="XP_033457620.1">
    <property type="nucleotide sequence ID" value="XM_033605389.1"/>
</dbReference>
<dbReference type="SUPFAM" id="SSF103473">
    <property type="entry name" value="MFS general substrate transporter"/>
    <property type="match status" value="1"/>
</dbReference>
<feature type="transmembrane region" description="Helical" evidence="5">
    <location>
        <begin position="121"/>
        <end position="148"/>
    </location>
</feature>
<feature type="transmembrane region" description="Helical" evidence="5">
    <location>
        <begin position="67"/>
        <end position="91"/>
    </location>
</feature>
<comment type="subcellular location">
    <subcellularLocation>
        <location evidence="1">Membrane</location>
        <topology evidence="1">Multi-pass membrane protein</topology>
    </subcellularLocation>
</comment>
<organism evidence="7">
    <name type="scientific">Dissoconium aciculare CBS 342.82</name>
    <dbReference type="NCBI Taxonomy" id="1314786"/>
    <lineage>
        <taxon>Eukaryota</taxon>
        <taxon>Fungi</taxon>
        <taxon>Dikarya</taxon>
        <taxon>Ascomycota</taxon>
        <taxon>Pezizomycotina</taxon>
        <taxon>Dothideomycetes</taxon>
        <taxon>Dothideomycetidae</taxon>
        <taxon>Mycosphaerellales</taxon>
        <taxon>Dissoconiaceae</taxon>
        <taxon>Dissoconium</taxon>
    </lineage>
</organism>
<feature type="transmembrane region" description="Helical" evidence="5">
    <location>
        <begin position="360"/>
        <end position="385"/>
    </location>
</feature>
<feature type="transmembrane region" description="Helical" evidence="5">
    <location>
        <begin position="286"/>
        <end position="307"/>
    </location>
</feature>
<feature type="transmembrane region" description="Helical" evidence="5">
    <location>
        <begin position="319"/>
        <end position="340"/>
    </location>
</feature>
<feature type="transmembrane region" description="Helical" evidence="5">
    <location>
        <begin position="98"/>
        <end position="115"/>
    </location>
</feature>
<evidence type="ECO:0000313" key="7">
    <source>
        <dbReference type="RefSeq" id="XP_033457620.1"/>
    </source>
</evidence>
<reference evidence="7" key="2">
    <citation type="submission" date="2020-04" db="EMBL/GenBank/DDBJ databases">
        <authorList>
            <consortium name="NCBI Genome Project"/>
        </authorList>
    </citation>
    <scope>NUCLEOTIDE SEQUENCE</scope>
    <source>
        <strain evidence="7">CBS 342.82</strain>
    </source>
</reference>
<dbReference type="Gene3D" id="1.20.1250.20">
    <property type="entry name" value="MFS general substrate transporter like domains"/>
    <property type="match status" value="1"/>
</dbReference>
<accession>A0A6J3LZ79</accession>
<evidence type="ECO:0000256" key="1">
    <source>
        <dbReference type="ARBA" id="ARBA00004141"/>
    </source>
</evidence>
<dbReference type="AlphaFoldDB" id="A0A6J3LZ79"/>
<evidence type="ECO:0000256" key="3">
    <source>
        <dbReference type="ARBA" id="ARBA00022989"/>
    </source>
</evidence>
<evidence type="ECO:0000256" key="4">
    <source>
        <dbReference type="ARBA" id="ARBA00023136"/>
    </source>
</evidence>
<dbReference type="PANTHER" id="PTHR23294:SF19">
    <property type="entry name" value="DUF895 DOMAIN MEMBRANE PROTEIN-RELATED"/>
    <property type="match status" value="1"/>
</dbReference>
<protein>
    <submittedName>
        <fullName evidence="7">MFS general substrate transporter</fullName>
    </submittedName>
</protein>
<dbReference type="InterPro" id="IPR011701">
    <property type="entry name" value="MFS"/>
</dbReference>
<reference evidence="7" key="1">
    <citation type="submission" date="2020-01" db="EMBL/GenBank/DDBJ databases">
        <authorList>
            <consortium name="DOE Joint Genome Institute"/>
            <person name="Haridas S."/>
            <person name="Albert R."/>
            <person name="Binder M."/>
            <person name="Bloem J."/>
            <person name="Labutti K."/>
            <person name="Salamov A."/>
            <person name="Andreopoulos B."/>
            <person name="Baker S.E."/>
            <person name="Barry K."/>
            <person name="Bills G."/>
            <person name="Bluhm B.H."/>
            <person name="Cannon C."/>
            <person name="Castanera R."/>
            <person name="Culley D.E."/>
            <person name="Daum C."/>
            <person name="Ezra D."/>
            <person name="Gonzalez J.B."/>
            <person name="Henrissat B."/>
            <person name="Kuo A."/>
            <person name="Liang C."/>
            <person name="Lipzen A."/>
            <person name="Lutzoni F."/>
            <person name="Magnuson J."/>
            <person name="Mondo S."/>
            <person name="Nolan M."/>
            <person name="Ohm R."/>
            <person name="Pangilinan J."/>
            <person name="Park H.-J."/>
            <person name="Ramirez L."/>
            <person name="Alfaro M."/>
            <person name="Sun H."/>
            <person name="Tritt A."/>
            <person name="Yoshinaga Y."/>
            <person name="Zwiers L.-H."/>
            <person name="Turgeon B.G."/>
            <person name="Goodwin S.B."/>
            <person name="Spatafora J.W."/>
            <person name="Crous P.W."/>
            <person name="Grigoriev I.V."/>
        </authorList>
    </citation>
    <scope>NUCLEOTIDE SEQUENCE</scope>
    <source>
        <strain evidence="7">CBS 342.82</strain>
    </source>
</reference>
<dbReference type="OrthoDB" id="196103at2759"/>
<keyword evidence="2 5" id="KW-0812">Transmembrane</keyword>
<feature type="transmembrane region" description="Helical" evidence="5">
    <location>
        <begin position="194"/>
        <end position="214"/>
    </location>
</feature>
<keyword evidence="4 5" id="KW-0472">Membrane</keyword>
<proteinExistence type="predicted"/>
<evidence type="ECO:0000256" key="5">
    <source>
        <dbReference type="SAM" id="Phobius"/>
    </source>
</evidence>
<dbReference type="GO" id="GO:0022857">
    <property type="term" value="F:transmembrane transporter activity"/>
    <property type="evidence" value="ECO:0007669"/>
    <property type="project" value="InterPro"/>
</dbReference>
<feature type="transmembrane region" description="Helical" evidence="5">
    <location>
        <begin position="254"/>
        <end position="274"/>
    </location>
</feature>
<dbReference type="GO" id="GO:0016020">
    <property type="term" value="C:membrane"/>
    <property type="evidence" value="ECO:0007669"/>
    <property type="project" value="UniProtKB-SubCell"/>
</dbReference>
<reference evidence="7" key="3">
    <citation type="submission" date="2025-08" db="UniProtKB">
        <authorList>
            <consortium name="RefSeq"/>
        </authorList>
    </citation>
    <scope>IDENTIFICATION</scope>
    <source>
        <strain evidence="7">CBS 342.82</strain>
    </source>
</reference>
<name>A0A6J3LZ79_9PEZI</name>
<dbReference type="PANTHER" id="PTHR23294">
    <property type="entry name" value="ET TRANSLATION PRODUCT-RELATED"/>
    <property type="match status" value="1"/>
</dbReference>
<keyword evidence="6" id="KW-1185">Reference proteome</keyword>
<feature type="transmembrane region" description="Helical" evidence="5">
    <location>
        <begin position="35"/>
        <end position="55"/>
    </location>
</feature>
<dbReference type="GeneID" id="54363189"/>
<sequence>MSSDQKGAVSDASDNSLHEEQTLPRAKVKWYRSTYYNAIILGLCNFCAPGIWGAMNALGGGGEQSPFLVNTANALTFCLMVLTCAFSGVFVKYIGIRWTLVLGAAGYCPFAAGLYCNNRFGSAWFVLFGAACCGLGAGIFWMAEAAIAMSYPEPYNQGRFLGVWLSFRVAGQILGGAVNLSLNSNRNYSGSVSFDVYLVFIAIQAAAPFIGLFITAPSKVERTDGAIVKCGIDRSQNTLKELADTGRLFLGKPFLLILPLIAQAVFAESVYFTFQGLWFTVRARALASFLSGIVALIGGNVLGAFLDNKKLSMRLHSRWAFIVVLTLQGAWWLWGTVLVTQYRKTRPTYDWVDAGFGSGFAWFLLQVIGFQLNYMYLYFVVASLAKNEAEIIRYSGLLRGSESAVQAVSYGLGSIAIMGEVGCTYINFGLWAFSLYPAWLVVRRIGENVDKEWTKA</sequence>
<feature type="transmembrane region" description="Helical" evidence="5">
    <location>
        <begin position="160"/>
        <end position="182"/>
    </location>
</feature>